<reference evidence="3 4" key="1">
    <citation type="submission" date="2017-02" db="EMBL/GenBank/DDBJ databases">
        <title>Genome sequence of Microcystis aeruginosa KW.</title>
        <authorList>
            <person name="Oh H.-M."/>
            <person name="Ahn C.-Y."/>
            <person name="Jeong H."/>
            <person name="Srivastava A."/>
            <person name="Lee H.-G."/>
            <person name="Kang S.-R."/>
        </authorList>
    </citation>
    <scope>NUCLEOTIDE SEQUENCE [LARGE SCALE GENOMIC DNA]</scope>
    <source>
        <strain evidence="3 4">KW</strain>
    </source>
</reference>
<dbReference type="InterPro" id="IPR047650">
    <property type="entry name" value="Transpos_IS110"/>
</dbReference>
<dbReference type="PANTHER" id="PTHR33055">
    <property type="entry name" value="TRANSPOSASE FOR INSERTION SEQUENCE ELEMENT IS1111A"/>
    <property type="match status" value="1"/>
</dbReference>
<dbReference type="PANTHER" id="PTHR33055:SF13">
    <property type="entry name" value="TRANSPOSASE"/>
    <property type="match status" value="1"/>
</dbReference>
<comment type="caution">
    <text evidence="3">The sequence shown here is derived from an EMBL/GenBank/DDBJ whole genome shotgun (WGS) entry which is preliminary data.</text>
</comment>
<evidence type="ECO:0000256" key="1">
    <source>
        <dbReference type="SAM" id="MobiDB-lite"/>
    </source>
</evidence>
<dbReference type="Pfam" id="PF02371">
    <property type="entry name" value="Transposase_20"/>
    <property type="match status" value="1"/>
</dbReference>
<dbReference type="EMBL" id="MVGR01000006">
    <property type="protein sequence ID" value="OPF14495.1"/>
    <property type="molecule type" value="Genomic_DNA"/>
</dbReference>
<sequence length="243" mass="27279">MAKALTGDYRAEHLFVLQQELALYDIYQQQIAKCDRQIEQCLTNFAPQTQEPPPPRPGKRRKKPPGNEPHFDLHGHLYRMTGVDFTVIDGLNVLSVQTIISEVGLDPTRFPTVKHFTSWLGLCPGSRITGGKVKSSQTRQVVNRAANAFRIAAQALSRSNSALGAFYRRLRGRLGAPKAITATAHKLARMFYRLGTTRQAYCDPGADYYEQQYRERMVNNLKKKAQSLGFELVAQPEVTEGVS</sequence>
<dbReference type="Proteomes" id="UP000189835">
    <property type="component" value="Unassembled WGS sequence"/>
</dbReference>
<feature type="domain" description="Transposase IS116/IS110/IS902 C-terminal" evidence="2">
    <location>
        <begin position="88"/>
        <end position="168"/>
    </location>
</feature>
<proteinExistence type="predicted"/>
<feature type="region of interest" description="Disordered" evidence="1">
    <location>
        <begin position="45"/>
        <end position="70"/>
    </location>
</feature>
<dbReference type="GO" id="GO:0003677">
    <property type="term" value="F:DNA binding"/>
    <property type="evidence" value="ECO:0007669"/>
    <property type="project" value="InterPro"/>
</dbReference>
<gene>
    <name evidence="3" type="ORF">B1L04_28095</name>
</gene>
<dbReference type="GO" id="GO:0004803">
    <property type="term" value="F:transposase activity"/>
    <property type="evidence" value="ECO:0007669"/>
    <property type="project" value="InterPro"/>
</dbReference>
<organism evidence="3 4">
    <name type="scientific">Microcystis aeruginosa KW</name>
    <dbReference type="NCBI Taxonomy" id="1960155"/>
    <lineage>
        <taxon>Bacteria</taxon>
        <taxon>Bacillati</taxon>
        <taxon>Cyanobacteriota</taxon>
        <taxon>Cyanophyceae</taxon>
        <taxon>Oscillatoriophycideae</taxon>
        <taxon>Chroococcales</taxon>
        <taxon>Microcystaceae</taxon>
        <taxon>Microcystis</taxon>
    </lineage>
</organism>
<name>A0A1V4BL98_MICAE</name>
<evidence type="ECO:0000313" key="4">
    <source>
        <dbReference type="Proteomes" id="UP000189835"/>
    </source>
</evidence>
<dbReference type="InterPro" id="IPR003346">
    <property type="entry name" value="Transposase_20"/>
</dbReference>
<dbReference type="AlphaFoldDB" id="A0A1V4BL98"/>
<protein>
    <submittedName>
        <fullName evidence="3">IS110 family transposase</fullName>
    </submittedName>
</protein>
<dbReference type="GO" id="GO:0006313">
    <property type="term" value="P:DNA transposition"/>
    <property type="evidence" value="ECO:0007669"/>
    <property type="project" value="InterPro"/>
</dbReference>
<accession>A0A1V4BL98</accession>
<evidence type="ECO:0000259" key="2">
    <source>
        <dbReference type="Pfam" id="PF02371"/>
    </source>
</evidence>
<evidence type="ECO:0000313" key="3">
    <source>
        <dbReference type="EMBL" id="OPF14495.1"/>
    </source>
</evidence>